<keyword evidence="2" id="KW-1185">Reference proteome</keyword>
<evidence type="ECO:0000313" key="2">
    <source>
        <dbReference type="Proteomes" id="UP000631114"/>
    </source>
</evidence>
<sequence>MGNNKCFEQCPRCGYQETETENIISIIPETEFPEKNLYLCCRIYGQEVVWYKMNPFKSTSTAQFSTLSPICTGPEENRCSIVALGTKIYMIGGDYPTSVREANE</sequence>
<dbReference type="EMBL" id="JADFTS010000003">
    <property type="protein sequence ID" value="KAF9616277.1"/>
    <property type="molecule type" value="Genomic_DNA"/>
</dbReference>
<reference evidence="1 2" key="1">
    <citation type="submission" date="2020-10" db="EMBL/GenBank/DDBJ databases">
        <title>The Coptis chinensis genome and diversification of protoberbering-type alkaloids.</title>
        <authorList>
            <person name="Wang B."/>
            <person name="Shu S."/>
            <person name="Song C."/>
            <person name="Liu Y."/>
        </authorList>
    </citation>
    <scope>NUCLEOTIDE SEQUENCE [LARGE SCALE GENOMIC DNA]</scope>
    <source>
        <strain evidence="1">HL-2020</strain>
        <tissue evidence="1">Leaf</tissue>
    </source>
</reference>
<organism evidence="1 2">
    <name type="scientific">Coptis chinensis</name>
    <dbReference type="NCBI Taxonomy" id="261450"/>
    <lineage>
        <taxon>Eukaryota</taxon>
        <taxon>Viridiplantae</taxon>
        <taxon>Streptophyta</taxon>
        <taxon>Embryophyta</taxon>
        <taxon>Tracheophyta</taxon>
        <taxon>Spermatophyta</taxon>
        <taxon>Magnoliopsida</taxon>
        <taxon>Ranunculales</taxon>
        <taxon>Ranunculaceae</taxon>
        <taxon>Coptidoideae</taxon>
        <taxon>Coptis</taxon>
    </lineage>
</organism>
<proteinExistence type="predicted"/>
<comment type="caution">
    <text evidence="1">The sequence shown here is derived from an EMBL/GenBank/DDBJ whole genome shotgun (WGS) entry which is preliminary data.</text>
</comment>
<protein>
    <submittedName>
        <fullName evidence="1">Uncharacterized protein</fullName>
    </submittedName>
</protein>
<name>A0A835IGU7_9MAGN</name>
<dbReference type="Proteomes" id="UP000631114">
    <property type="component" value="Unassembled WGS sequence"/>
</dbReference>
<accession>A0A835IGU7</accession>
<evidence type="ECO:0000313" key="1">
    <source>
        <dbReference type="EMBL" id="KAF9616277.1"/>
    </source>
</evidence>
<dbReference type="AlphaFoldDB" id="A0A835IGU7"/>
<gene>
    <name evidence="1" type="ORF">IFM89_029053</name>
</gene>